<comment type="caution">
    <text evidence="2">The sequence shown here is derived from an EMBL/GenBank/DDBJ whole genome shotgun (WGS) entry which is preliminary data.</text>
</comment>
<name>A0A841A6D2_9MICO</name>
<organism evidence="2 3">
    <name type="scientific">Brachybacterium aquaticum</name>
    <dbReference type="NCBI Taxonomy" id="1432564"/>
    <lineage>
        <taxon>Bacteria</taxon>
        <taxon>Bacillati</taxon>
        <taxon>Actinomycetota</taxon>
        <taxon>Actinomycetes</taxon>
        <taxon>Micrococcales</taxon>
        <taxon>Dermabacteraceae</taxon>
        <taxon>Brachybacterium</taxon>
    </lineage>
</organism>
<dbReference type="RefSeq" id="WP_184324303.1">
    <property type="nucleotide sequence ID" value="NZ_JACHLZ010000001.1"/>
</dbReference>
<feature type="compositionally biased region" description="Basic and acidic residues" evidence="1">
    <location>
        <begin position="34"/>
        <end position="47"/>
    </location>
</feature>
<reference evidence="2 3" key="1">
    <citation type="submission" date="2020-08" db="EMBL/GenBank/DDBJ databases">
        <title>Sequencing the genomes of 1000 actinobacteria strains.</title>
        <authorList>
            <person name="Klenk H.-P."/>
        </authorList>
    </citation>
    <scope>NUCLEOTIDE SEQUENCE [LARGE SCALE GENOMIC DNA]</scope>
    <source>
        <strain evidence="2 3">DSM 28796</strain>
    </source>
</reference>
<sequence>MNTAREKPIHDHAPRPGEEIPLPDLEEDETVPPRPEEEIADRFRDGPEATGLPGPSD</sequence>
<evidence type="ECO:0000313" key="3">
    <source>
        <dbReference type="Proteomes" id="UP000588158"/>
    </source>
</evidence>
<keyword evidence="3" id="KW-1185">Reference proteome</keyword>
<feature type="compositionally biased region" description="Basic and acidic residues" evidence="1">
    <location>
        <begin position="1"/>
        <end position="18"/>
    </location>
</feature>
<gene>
    <name evidence="2" type="ORF">HNR70_000542</name>
</gene>
<evidence type="ECO:0000256" key="1">
    <source>
        <dbReference type="SAM" id="MobiDB-lite"/>
    </source>
</evidence>
<proteinExistence type="predicted"/>
<evidence type="ECO:0000313" key="2">
    <source>
        <dbReference type="EMBL" id="MBB5830729.1"/>
    </source>
</evidence>
<feature type="region of interest" description="Disordered" evidence="1">
    <location>
        <begin position="1"/>
        <end position="57"/>
    </location>
</feature>
<dbReference type="AlphaFoldDB" id="A0A841A6D2"/>
<accession>A0A841A6D2</accession>
<protein>
    <submittedName>
        <fullName evidence="2">Uncharacterized protein</fullName>
    </submittedName>
</protein>
<dbReference type="EMBL" id="JACHLZ010000001">
    <property type="protein sequence ID" value="MBB5830729.1"/>
    <property type="molecule type" value="Genomic_DNA"/>
</dbReference>
<dbReference type="Proteomes" id="UP000588158">
    <property type="component" value="Unassembled WGS sequence"/>
</dbReference>